<dbReference type="AlphaFoldDB" id="A0A0N5A0B8"/>
<dbReference type="InterPro" id="IPR051017">
    <property type="entry name" value="Aldolase-II_Adducin_sf"/>
</dbReference>
<dbReference type="Pfam" id="PF00596">
    <property type="entry name" value="Aldolase_II"/>
    <property type="match status" value="1"/>
</dbReference>
<dbReference type="InterPro" id="IPR036409">
    <property type="entry name" value="Aldolase_II/adducin_N_sf"/>
</dbReference>
<feature type="domain" description="Class II aldolase/adducin N-terminal" evidence="3">
    <location>
        <begin position="485"/>
        <end position="667"/>
    </location>
</feature>
<dbReference type="GO" id="GO:0005886">
    <property type="term" value="C:plasma membrane"/>
    <property type="evidence" value="ECO:0007669"/>
    <property type="project" value="UniProtKB-SubCell"/>
</dbReference>
<dbReference type="SUPFAM" id="SSF53639">
    <property type="entry name" value="AraD/HMP-PK domain-like"/>
    <property type="match status" value="1"/>
</dbReference>
<dbReference type="InterPro" id="IPR001303">
    <property type="entry name" value="Aldolase_II/adducin_N"/>
</dbReference>
<accession>A0A0N5A0B8</accession>
<evidence type="ECO:0000256" key="2">
    <source>
        <dbReference type="SAM" id="MobiDB-lite"/>
    </source>
</evidence>
<comment type="similarity">
    <text evidence="1">Belongs to the aldolase class II family. Adducin subfamily.</text>
</comment>
<dbReference type="GO" id="GO:0005856">
    <property type="term" value="C:cytoskeleton"/>
    <property type="evidence" value="ECO:0007669"/>
    <property type="project" value="TreeGrafter"/>
</dbReference>
<dbReference type="PANTHER" id="PTHR10672">
    <property type="entry name" value="ADDUCIN"/>
    <property type="match status" value="1"/>
</dbReference>
<protein>
    <submittedName>
        <fullName evidence="5">Aldolase_II domain-containing protein</fullName>
    </submittedName>
</protein>
<evidence type="ECO:0000259" key="3">
    <source>
        <dbReference type="SMART" id="SM01007"/>
    </source>
</evidence>
<dbReference type="GO" id="GO:0051015">
    <property type="term" value="F:actin filament binding"/>
    <property type="evidence" value="ECO:0007669"/>
    <property type="project" value="TreeGrafter"/>
</dbReference>
<reference evidence="5" key="1">
    <citation type="submission" date="2017-02" db="UniProtKB">
        <authorList>
            <consortium name="WormBaseParasite"/>
        </authorList>
    </citation>
    <scope>IDENTIFICATION</scope>
</reference>
<dbReference type="Gene3D" id="3.40.225.10">
    <property type="entry name" value="Class II aldolase/adducin N-terminal domain"/>
    <property type="match status" value="1"/>
</dbReference>
<evidence type="ECO:0000313" key="4">
    <source>
        <dbReference type="Proteomes" id="UP000038045"/>
    </source>
</evidence>
<feature type="compositionally biased region" description="Basic and acidic residues" evidence="2">
    <location>
        <begin position="682"/>
        <end position="703"/>
    </location>
</feature>
<dbReference type="PANTHER" id="PTHR10672:SF3">
    <property type="entry name" value="PROTEIN HU-LI TAI SHAO"/>
    <property type="match status" value="1"/>
</dbReference>
<feature type="region of interest" description="Disordered" evidence="2">
    <location>
        <begin position="682"/>
        <end position="712"/>
    </location>
</feature>
<proteinExistence type="inferred from homology"/>
<evidence type="ECO:0000313" key="5">
    <source>
        <dbReference type="WBParaSite" id="PTRK_0001480100.1"/>
    </source>
</evidence>
<organism evidence="4 5">
    <name type="scientific">Parastrongyloides trichosuri</name>
    <name type="common">Possum-specific nematode worm</name>
    <dbReference type="NCBI Taxonomy" id="131310"/>
    <lineage>
        <taxon>Eukaryota</taxon>
        <taxon>Metazoa</taxon>
        <taxon>Ecdysozoa</taxon>
        <taxon>Nematoda</taxon>
        <taxon>Chromadorea</taxon>
        <taxon>Rhabditida</taxon>
        <taxon>Tylenchina</taxon>
        <taxon>Panagrolaimomorpha</taxon>
        <taxon>Strongyloidoidea</taxon>
        <taxon>Strongyloididae</taxon>
        <taxon>Parastrongyloides</taxon>
    </lineage>
</organism>
<sequence>MSSSCTDQWWKGSGYFSVDQRLGADPGHHGAQLLADDFKAVALVQASMGIQGRLAGTAFQDEILGIGAVLDVAQQGFHGLACVFGHDAWTGDVFAPLSSVGDRVVHIRNAAFVDQVNDQLQFVQALEVGHFWRVARFNQGFEAGLDQLDGTAAQNGLLAEQVGFGLFAEGGFDDAGTAAAIGDGVGQGQVTSLTGTVGMNGDQVGNPAAFHIGGAHRVTRRLGGDQDHVDALGRLDVAEADVEAVGKAQCGAGADMGSDFLLVDAGNVLPGVVAGGMSVADHAVNIGGLVQIGRCGVRTQMDGQAGMLPHESMQTWPQPFHGQAGCTMHGQGVRTGIFSLCVLAKSGQLVQQRRQLPIELLALAVQADTSVVTYEQTASQMSFQAFDLMADRRRAEKASFVIHGFRPLPWFYVSPVRCAGWAGVRATQHLAEPEGDLPMNAKPDINEILAMTGRKSIYQPEQQGLIYPEEPQFDSFEEARTHLKQRLVAACRAFALHGLDYGFAGHVTVRDPEHPGLFWTNPMAVHFADVKVSNLILADHEGKVVEGDYALNRAGFVLHAAVHEAHPDIVAMCHAHTVYGTAFASLGQEILPITQDAAAFFEDHVVIREEAGQVAVETKAGHKVANAFAGVKAAIHQNHGLLTASRHSIEAAAFWFIALERCCQQQLMIAATGMTPTLVTPERARYSREHRGTTSNAETDRPGRHCGQWHGPRGRQGAREFALATGIQLPQAPGYDLWRWGSLCAESARAKRWQVQYLRACGRGADAGHGCGRCAGTELGGSGSHGALLFLWQE</sequence>
<dbReference type="WBParaSite" id="PTRK_0001480100.1">
    <property type="protein sequence ID" value="PTRK_0001480100.1"/>
    <property type="gene ID" value="PTRK_0001480100"/>
</dbReference>
<keyword evidence="4" id="KW-1185">Reference proteome</keyword>
<dbReference type="SMART" id="SM01007">
    <property type="entry name" value="Aldolase_II"/>
    <property type="match status" value="1"/>
</dbReference>
<dbReference type="STRING" id="131310.A0A0N5A0B8"/>
<dbReference type="NCBIfam" id="NF004855">
    <property type="entry name" value="PRK06208.1"/>
    <property type="match status" value="1"/>
</dbReference>
<name>A0A0N5A0B8_PARTI</name>
<dbReference type="Proteomes" id="UP000038045">
    <property type="component" value="Unplaced"/>
</dbReference>
<evidence type="ECO:0000256" key="1">
    <source>
        <dbReference type="ARBA" id="ARBA00006274"/>
    </source>
</evidence>